<accession>J5Q3L3</accession>
<dbReference type="RefSeq" id="XP_014176926.1">
    <property type="nucleotide sequence ID" value="XM_014321451.1"/>
</dbReference>
<evidence type="ECO:0000313" key="2">
    <source>
        <dbReference type="EMBL" id="EJT45298.1"/>
    </source>
</evidence>
<dbReference type="KEGG" id="tasa:A1Q1_06242"/>
<gene>
    <name evidence="2" type="ORF">A1Q1_06242</name>
</gene>
<organism evidence="2 3">
    <name type="scientific">Trichosporon asahii var. asahii (strain ATCC 90039 / CBS 2479 / JCM 2466 / KCTC 7840 / NBRC 103889/ NCYC 2677 / UAMH 7654)</name>
    <name type="common">Yeast</name>
    <dbReference type="NCBI Taxonomy" id="1186058"/>
    <lineage>
        <taxon>Eukaryota</taxon>
        <taxon>Fungi</taxon>
        <taxon>Dikarya</taxon>
        <taxon>Basidiomycota</taxon>
        <taxon>Agaricomycotina</taxon>
        <taxon>Tremellomycetes</taxon>
        <taxon>Trichosporonales</taxon>
        <taxon>Trichosporonaceae</taxon>
        <taxon>Trichosporon</taxon>
    </lineage>
</organism>
<dbReference type="HOGENOM" id="CLU_708206_0_0_1"/>
<reference evidence="2 3" key="1">
    <citation type="journal article" date="2012" name="Eukaryot. Cell">
        <title>Draft genome sequence of CBS 2479, the standard type strain of Trichosporon asahii.</title>
        <authorList>
            <person name="Yang R.Y."/>
            <person name="Li H.T."/>
            <person name="Zhu H."/>
            <person name="Zhou G.P."/>
            <person name="Wang M."/>
            <person name="Wang L."/>
        </authorList>
    </citation>
    <scope>NUCLEOTIDE SEQUENCE [LARGE SCALE GENOMIC DNA]</scope>
    <source>
        <strain evidence="3">ATCC 90039 / CBS 2479 / JCM 2466 / KCTC 7840 / NCYC 2677 / UAMH 7654</strain>
    </source>
</reference>
<evidence type="ECO:0000256" key="1">
    <source>
        <dbReference type="SAM" id="MobiDB-lite"/>
    </source>
</evidence>
<proteinExistence type="predicted"/>
<name>J5Q3L3_TRIAS</name>
<protein>
    <submittedName>
        <fullName evidence="2">Uncharacterized protein</fullName>
    </submittedName>
</protein>
<sequence>MAKPRRSQRLSRRRGSPSYSSPEPPRVKARTAKAEREATRLKNGGKPKRYFFTSPEDDEGRDMRRKRKRTENNDTDSGCEASGSAPESTPERTPKVARTGQRYTPAPHGAFMNFEYDPPSTPVPQRVTSGSEASEELLLTSGGTGAQTESQGEEVEAESAASPVVTPARQIARSTTPTRVRARRSGAPPPFTTPTVRFQAPSDDTPSTDRSDDGSAADDEDFWNASLERGLTVRGLRDVCQRLRDRSIRNELSFVVAVLEDRVESDDELPSPFEDLVGFYQRRDFVAAGFGWSNDAGVAVPTTYADPESVETRDEGPATASASDDINLWEAYCDGLGRPTEADMARVPSRPRGMWTLLDSLFSTVTPAMTESVSQTLVDILTTSTASSSA</sequence>
<dbReference type="VEuPathDB" id="FungiDB:A1Q1_06242"/>
<feature type="compositionally biased region" description="Basic residues" evidence="1">
    <location>
        <begin position="1"/>
        <end position="15"/>
    </location>
</feature>
<dbReference type="AlphaFoldDB" id="J5Q3L3"/>
<dbReference type="EMBL" id="ALBS01000329">
    <property type="protein sequence ID" value="EJT45298.1"/>
    <property type="molecule type" value="Genomic_DNA"/>
</dbReference>
<evidence type="ECO:0000313" key="3">
    <source>
        <dbReference type="Proteomes" id="UP000002748"/>
    </source>
</evidence>
<dbReference type="GeneID" id="25989754"/>
<comment type="caution">
    <text evidence="2">The sequence shown here is derived from an EMBL/GenBank/DDBJ whole genome shotgun (WGS) entry which is preliminary data.</text>
</comment>
<feature type="region of interest" description="Disordered" evidence="1">
    <location>
        <begin position="1"/>
        <end position="221"/>
    </location>
</feature>
<dbReference type="Proteomes" id="UP000002748">
    <property type="component" value="Unassembled WGS sequence"/>
</dbReference>